<name>A0ABP8RZL8_9PSEU</name>
<dbReference type="EMBL" id="BAABGT010000086">
    <property type="protein sequence ID" value="GAA4554741.1"/>
    <property type="molecule type" value="Genomic_DNA"/>
</dbReference>
<proteinExistence type="predicted"/>
<protein>
    <submittedName>
        <fullName evidence="1">Uncharacterized protein</fullName>
    </submittedName>
</protein>
<sequence length="173" mass="19211">MSAVNEIIQDLRERGVLSPRHQWTPTGWEAHFVYPYGGSPADWREVYSTDLEHPGERSTIYSLPVEDWTPDGEPLVVDAREGRRKRASEIDGFVKLVRTDKLHSALQAEHGWQAELDLPDGADTVPVVAWLVGESGVVRPVIDKVRTFGGQLADNEGELVPIPALTVLRLIAP</sequence>
<evidence type="ECO:0000313" key="1">
    <source>
        <dbReference type="EMBL" id="GAA4554741.1"/>
    </source>
</evidence>
<comment type="caution">
    <text evidence="1">The sequence shown here is derived from an EMBL/GenBank/DDBJ whole genome shotgun (WGS) entry which is preliminary data.</text>
</comment>
<organism evidence="1 2">
    <name type="scientific">Pseudonocardia xishanensis</name>
    <dbReference type="NCBI Taxonomy" id="630995"/>
    <lineage>
        <taxon>Bacteria</taxon>
        <taxon>Bacillati</taxon>
        <taxon>Actinomycetota</taxon>
        <taxon>Actinomycetes</taxon>
        <taxon>Pseudonocardiales</taxon>
        <taxon>Pseudonocardiaceae</taxon>
        <taxon>Pseudonocardia</taxon>
    </lineage>
</organism>
<accession>A0ABP8RZL8</accession>
<keyword evidence="2" id="KW-1185">Reference proteome</keyword>
<gene>
    <name evidence="1" type="ORF">GCM10023175_53340</name>
</gene>
<reference evidence="2" key="1">
    <citation type="journal article" date="2019" name="Int. J. Syst. Evol. Microbiol.">
        <title>The Global Catalogue of Microorganisms (GCM) 10K type strain sequencing project: providing services to taxonomists for standard genome sequencing and annotation.</title>
        <authorList>
            <consortium name="The Broad Institute Genomics Platform"/>
            <consortium name="The Broad Institute Genome Sequencing Center for Infectious Disease"/>
            <person name="Wu L."/>
            <person name="Ma J."/>
        </authorList>
    </citation>
    <scope>NUCLEOTIDE SEQUENCE [LARGE SCALE GENOMIC DNA]</scope>
    <source>
        <strain evidence="2">JCM 17906</strain>
    </source>
</reference>
<evidence type="ECO:0000313" key="2">
    <source>
        <dbReference type="Proteomes" id="UP001501598"/>
    </source>
</evidence>
<dbReference type="RefSeq" id="WP_345424317.1">
    <property type="nucleotide sequence ID" value="NZ_BAABGT010000086.1"/>
</dbReference>
<dbReference type="Proteomes" id="UP001501598">
    <property type="component" value="Unassembled WGS sequence"/>
</dbReference>